<accession>M9V1B5</accession>
<protein>
    <submittedName>
        <fullName evidence="1">Uncharacterized protein</fullName>
    </submittedName>
</protein>
<dbReference type="KEGG" id="vg:16205123"/>
<dbReference type="RefSeq" id="YP_008060684.1">
    <property type="nucleotide sequence ID" value="NC_021344.2"/>
</dbReference>
<dbReference type="EMBL" id="KC801932">
    <property type="protein sequence ID" value="AGJ71569.1"/>
    <property type="molecule type" value="Genomic_DNA"/>
</dbReference>
<organism evidence="1 2">
    <name type="scientific">Escherichia phage Lw1</name>
    <dbReference type="NCBI Taxonomy" id="1307804"/>
    <lineage>
        <taxon>Viruses</taxon>
        <taxon>Duplodnaviria</taxon>
        <taxon>Heunggongvirae</taxon>
        <taxon>Uroviricota</taxon>
        <taxon>Caudoviricetes</taxon>
        <taxon>Pantevenvirales</taxon>
        <taxon>Straboviridae</taxon>
        <taxon>Pseudotevenvirus</taxon>
        <taxon>Pseudotevenvirus lw1</taxon>
    </lineage>
</organism>
<evidence type="ECO:0000313" key="1">
    <source>
        <dbReference type="EMBL" id="AGJ71569.1"/>
    </source>
</evidence>
<sequence length="256" mass="30146">MFGVYFNVSHRNLIMYYVYRITNVIENKHYYGSRKPKKSMLASDDLGKHYFSSSRDSHFIQDQKENPGHYKYKVIVSGLSREKAMKLEKRLHEIYKVDTNPHFYNKHIHNSVDFSCTPETGKKISQTHQKYAAKKISESHKRRFKEGIASHKGENNPRYNDHRSYEEIHGEEKAETIRKAQSESRRGKGNSRAVTWKFTSPNGEEFLVEGECKKFCKDRNISMRKLKTYLGEVITTCDKPYYISKNTVGWKLEKII</sequence>
<dbReference type="GeneID" id="16205123"/>
<gene>
    <name evidence="1" type="ORF">Lw1_gp162</name>
</gene>
<proteinExistence type="predicted"/>
<keyword evidence="2" id="KW-1185">Reference proteome</keyword>
<dbReference type="Proteomes" id="UP000012999">
    <property type="component" value="Segment"/>
</dbReference>
<reference evidence="1" key="1">
    <citation type="submission" date="2013-03" db="EMBL/GenBank/DDBJ databases">
        <authorList>
            <person name="Kushkina A.I."/>
            <person name="Tovkach F.I."/>
            <person name="Comeau A.M."/>
            <person name="Kostetskii I.E."/>
            <person name="Lisovskiy I."/>
            <person name="Ostapchuk A.M."/>
            <person name="Voychuk S.I."/>
            <person name="Gorb T.Y."/>
            <person name="Romanyuk L.V."/>
        </authorList>
    </citation>
    <scope>NUCLEOTIDE SEQUENCE [LARGE SCALE GENOMIC DNA]</scope>
</reference>
<name>M9V1B5_9CAUD</name>
<evidence type="ECO:0000313" key="2">
    <source>
        <dbReference type="Proteomes" id="UP000012999"/>
    </source>
</evidence>